<dbReference type="EMBL" id="CM047902">
    <property type="protein sequence ID" value="KAJ0095011.1"/>
    <property type="molecule type" value="Genomic_DNA"/>
</dbReference>
<proteinExistence type="predicted"/>
<evidence type="ECO:0000313" key="2">
    <source>
        <dbReference type="Proteomes" id="UP001164250"/>
    </source>
</evidence>
<evidence type="ECO:0000313" key="1">
    <source>
        <dbReference type="EMBL" id="KAJ0095011.1"/>
    </source>
</evidence>
<reference evidence="2" key="1">
    <citation type="journal article" date="2023" name="G3 (Bethesda)">
        <title>Genome assembly and association tests identify interacting loci associated with vigor, precocity, and sex in interspecific pistachio rootstocks.</title>
        <authorList>
            <person name="Palmer W."/>
            <person name="Jacygrad E."/>
            <person name="Sagayaradj S."/>
            <person name="Cavanaugh K."/>
            <person name="Han R."/>
            <person name="Bertier L."/>
            <person name="Beede B."/>
            <person name="Kafkas S."/>
            <person name="Golino D."/>
            <person name="Preece J."/>
            <person name="Michelmore R."/>
        </authorList>
    </citation>
    <scope>NUCLEOTIDE SEQUENCE [LARGE SCALE GENOMIC DNA]</scope>
</reference>
<dbReference type="Proteomes" id="UP001164250">
    <property type="component" value="Chromosome 6"/>
</dbReference>
<keyword evidence="2" id="KW-1185">Reference proteome</keyword>
<accession>A0ACC1B846</accession>
<sequence>MPLQDFIKLVKGEYFGAWQECKTMSQKRTINWKNEGLYPYENKIRNIMDFGKFKPHRYHIL</sequence>
<name>A0ACC1B846_9ROSI</name>
<protein>
    <submittedName>
        <fullName evidence="1">Uncharacterized protein</fullName>
    </submittedName>
</protein>
<organism evidence="1 2">
    <name type="scientific">Pistacia atlantica</name>
    <dbReference type="NCBI Taxonomy" id="434234"/>
    <lineage>
        <taxon>Eukaryota</taxon>
        <taxon>Viridiplantae</taxon>
        <taxon>Streptophyta</taxon>
        <taxon>Embryophyta</taxon>
        <taxon>Tracheophyta</taxon>
        <taxon>Spermatophyta</taxon>
        <taxon>Magnoliopsida</taxon>
        <taxon>eudicotyledons</taxon>
        <taxon>Gunneridae</taxon>
        <taxon>Pentapetalae</taxon>
        <taxon>rosids</taxon>
        <taxon>malvids</taxon>
        <taxon>Sapindales</taxon>
        <taxon>Anacardiaceae</taxon>
        <taxon>Pistacia</taxon>
    </lineage>
</organism>
<gene>
    <name evidence="1" type="ORF">Patl1_15814</name>
</gene>
<comment type="caution">
    <text evidence="1">The sequence shown here is derived from an EMBL/GenBank/DDBJ whole genome shotgun (WGS) entry which is preliminary data.</text>
</comment>